<protein>
    <submittedName>
        <fullName evidence="2">Uncharacterized protein</fullName>
    </submittedName>
</protein>
<proteinExistence type="predicted"/>
<dbReference type="PROSITE" id="PS50330">
    <property type="entry name" value="UIM"/>
    <property type="match status" value="1"/>
</dbReference>
<feature type="compositionally biased region" description="Low complexity" evidence="1">
    <location>
        <begin position="337"/>
        <end position="346"/>
    </location>
</feature>
<accession>A0A7S3VH59</accession>
<organism evidence="2">
    <name type="scientific">Chaetoceros debilis</name>
    <dbReference type="NCBI Taxonomy" id="122233"/>
    <lineage>
        <taxon>Eukaryota</taxon>
        <taxon>Sar</taxon>
        <taxon>Stramenopiles</taxon>
        <taxon>Ochrophyta</taxon>
        <taxon>Bacillariophyta</taxon>
        <taxon>Coscinodiscophyceae</taxon>
        <taxon>Chaetocerotophycidae</taxon>
        <taxon>Chaetocerotales</taxon>
        <taxon>Chaetocerotaceae</taxon>
        <taxon>Chaetoceros</taxon>
    </lineage>
</organism>
<feature type="compositionally biased region" description="Polar residues" evidence="1">
    <location>
        <begin position="348"/>
        <end position="362"/>
    </location>
</feature>
<reference evidence="2" key="1">
    <citation type="submission" date="2021-01" db="EMBL/GenBank/DDBJ databases">
        <authorList>
            <person name="Corre E."/>
            <person name="Pelletier E."/>
            <person name="Niang G."/>
            <person name="Scheremetjew M."/>
            <person name="Finn R."/>
            <person name="Kale V."/>
            <person name="Holt S."/>
            <person name="Cochrane G."/>
            <person name="Meng A."/>
            <person name="Brown T."/>
            <person name="Cohen L."/>
        </authorList>
    </citation>
    <scope>NUCLEOTIDE SEQUENCE</scope>
    <source>
        <strain evidence="2">MM31A-1</strain>
    </source>
</reference>
<gene>
    <name evidence="2" type="ORF">CDEB00056_LOCUS23742</name>
</gene>
<name>A0A7S3VH59_9STRA</name>
<dbReference type="EMBL" id="HBIO01030996">
    <property type="protein sequence ID" value="CAE0478889.1"/>
    <property type="molecule type" value="Transcribed_RNA"/>
</dbReference>
<feature type="compositionally biased region" description="Low complexity" evidence="1">
    <location>
        <begin position="396"/>
        <end position="427"/>
    </location>
</feature>
<dbReference type="InterPro" id="IPR003903">
    <property type="entry name" value="UIM_dom"/>
</dbReference>
<dbReference type="AlphaFoldDB" id="A0A7S3VH59"/>
<feature type="region of interest" description="Disordered" evidence="1">
    <location>
        <begin position="390"/>
        <end position="427"/>
    </location>
</feature>
<sequence length="427" mass="46099">MNYYPNDTGGGPLGPKKICYQVDFNAVATGKVIAMSKRRIRWRFGFPNDGALASGKSGIDCRGEEHDVTLIWSISSGKRMLMSNGHQIYIGVNKSKVFEHIWHDKNGTQLKAVAHSTAPLSKEHGSRQYDLYINGKSFFALPKVYEIGLRGSTDYAGRVPGVIANYDRAPSNAERRPVSYTESGRGLAAPKSAEEEEEELQKAIKESLQESRQHLSSRGELDDESLAASTLTNTIVEAKQAPHTEAVAAAPLIDFFSEPTPAPAASSQALVSVPSSQQQYQVDPFAYNANAVAGASAAPMGAALATPVQPNAFDEFAPQAPTYNDISSQILMGYSPHAPAAANPSSGLDKSTASSTVASSNPFDDPPVAVSAAHTSYTPNSIAAAEPQMQQHQGIVYHQQPVVQQQNQQQQFQQQQQQYPPQGYNNY</sequence>
<feature type="region of interest" description="Disordered" evidence="1">
    <location>
        <begin position="337"/>
        <end position="368"/>
    </location>
</feature>
<evidence type="ECO:0000313" key="2">
    <source>
        <dbReference type="EMBL" id="CAE0478889.1"/>
    </source>
</evidence>
<feature type="region of interest" description="Disordered" evidence="1">
    <location>
        <begin position="170"/>
        <end position="196"/>
    </location>
</feature>
<evidence type="ECO:0000256" key="1">
    <source>
        <dbReference type="SAM" id="MobiDB-lite"/>
    </source>
</evidence>